<comment type="caution">
    <text evidence="2">The sequence shown here is derived from an EMBL/GenBank/DDBJ whole genome shotgun (WGS) entry which is preliminary data.</text>
</comment>
<dbReference type="Proteomes" id="UP000094527">
    <property type="component" value="Unassembled WGS sequence"/>
</dbReference>
<dbReference type="InterPro" id="IPR012674">
    <property type="entry name" value="Calycin"/>
</dbReference>
<sequence length="385" mass="42807">MASKRSKRRRVLYPLAMQNDTNIVKEMLQGSSLNPDQDLKKICIRVRYSEEGKEASVVGYHNMTSQFKCSPTGNGKEWSFDCQHQSGKEDFSHKMYVTLTDNKTFAFVIRCWKNGLRGWTVFSTRKELHEDSHFHILEHAKSQGNTQSNVAEVLSDNLVNSLTDGSEPQTPNAHSQDITGLQNESNPTSSTQQTFSSNATSMDIDTSAPWELDILIANEFISESGFISPDPLRLGFDPFAPVTLGSDVPLTDPSLWNPLLPDTTDATLTGPTSGGNFSNNDLDPALEHFVLESLDTIAQAIGYRRPFVQEPMEEGANSAEHCTHGSPNIEHPPIYSPVQPEFADMEWDDNAFSDIDTSSIYSGNVDFPTWGTSSYSQDEFETDSQ</sequence>
<evidence type="ECO:0000313" key="3">
    <source>
        <dbReference type="Proteomes" id="UP000094527"/>
    </source>
</evidence>
<keyword evidence="3" id="KW-1185">Reference proteome</keyword>
<accession>A0A1D2MN39</accession>
<feature type="region of interest" description="Disordered" evidence="1">
    <location>
        <begin position="160"/>
        <end position="198"/>
    </location>
</feature>
<dbReference type="AlphaFoldDB" id="A0A1D2MN39"/>
<evidence type="ECO:0000313" key="2">
    <source>
        <dbReference type="EMBL" id="ODM94469.1"/>
    </source>
</evidence>
<dbReference type="Gene3D" id="2.40.128.20">
    <property type="match status" value="1"/>
</dbReference>
<name>A0A1D2MN39_ORCCI</name>
<proteinExistence type="predicted"/>
<reference evidence="2 3" key="1">
    <citation type="journal article" date="2016" name="Genome Biol. Evol.">
        <title>Gene Family Evolution Reflects Adaptation to Soil Environmental Stressors in the Genome of the Collembolan Orchesella cincta.</title>
        <authorList>
            <person name="Faddeeva-Vakhrusheva A."/>
            <person name="Derks M.F."/>
            <person name="Anvar S.Y."/>
            <person name="Agamennone V."/>
            <person name="Suring W."/>
            <person name="Smit S."/>
            <person name="van Straalen N.M."/>
            <person name="Roelofs D."/>
        </authorList>
    </citation>
    <scope>NUCLEOTIDE SEQUENCE [LARGE SCALE GENOMIC DNA]</scope>
    <source>
        <tissue evidence="2">Mixed pool</tissue>
    </source>
</reference>
<evidence type="ECO:0000256" key="1">
    <source>
        <dbReference type="SAM" id="MobiDB-lite"/>
    </source>
</evidence>
<protein>
    <submittedName>
        <fullName evidence="2">Uncharacterized protein</fullName>
    </submittedName>
</protein>
<dbReference type="SUPFAM" id="SSF50814">
    <property type="entry name" value="Lipocalins"/>
    <property type="match status" value="1"/>
</dbReference>
<dbReference type="EMBL" id="LJIJ01000802">
    <property type="protein sequence ID" value="ODM94469.1"/>
    <property type="molecule type" value="Genomic_DNA"/>
</dbReference>
<organism evidence="2 3">
    <name type="scientific">Orchesella cincta</name>
    <name type="common">Springtail</name>
    <name type="synonym">Podura cincta</name>
    <dbReference type="NCBI Taxonomy" id="48709"/>
    <lineage>
        <taxon>Eukaryota</taxon>
        <taxon>Metazoa</taxon>
        <taxon>Ecdysozoa</taxon>
        <taxon>Arthropoda</taxon>
        <taxon>Hexapoda</taxon>
        <taxon>Collembola</taxon>
        <taxon>Entomobryomorpha</taxon>
        <taxon>Entomobryoidea</taxon>
        <taxon>Orchesellidae</taxon>
        <taxon>Orchesellinae</taxon>
        <taxon>Orchesella</taxon>
    </lineage>
</organism>
<gene>
    <name evidence="2" type="ORF">Ocin01_12215</name>
</gene>